<dbReference type="Pfam" id="PF01638">
    <property type="entry name" value="HxlR"/>
    <property type="match status" value="1"/>
</dbReference>
<dbReference type="EMBL" id="JBHTMM010000046">
    <property type="protein sequence ID" value="MFD1310097.1"/>
    <property type="molecule type" value="Genomic_DNA"/>
</dbReference>
<keyword evidence="3" id="KW-0804">Transcription</keyword>
<keyword evidence="1" id="KW-0805">Transcription regulation</keyword>
<dbReference type="PANTHER" id="PTHR33204:SF18">
    <property type="entry name" value="TRANSCRIPTIONAL REGULATORY PROTEIN"/>
    <property type="match status" value="1"/>
</dbReference>
<name>A0ABW3XKG0_9ACTN</name>
<evidence type="ECO:0000313" key="5">
    <source>
        <dbReference type="EMBL" id="MFD1310097.1"/>
    </source>
</evidence>
<dbReference type="SUPFAM" id="SSF46785">
    <property type="entry name" value="Winged helix' DNA-binding domain"/>
    <property type="match status" value="1"/>
</dbReference>
<accession>A0ABW3XKG0</accession>
<protein>
    <submittedName>
        <fullName evidence="5">Winged helix-turn-helix transcriptional regulator</fullName>
    </submittedName>
</protein>
<evidence type="ECO:0000259" key="4">
    <source>
        <dbReference type="PROSITE" id="PS51118"/>
    </source>
</evidence>
<keyword evidence="6" id="KW-1185">Reference proteome</keyword>
<dbReference type="Gene3D" id="1.10.10.10">
    <property type="entry name" value="Winged helix-like DNA-binding domain superfamily/Winged helix DNA-binding domain"/>
    <property type="match status" value="1"/>
</dbReference>
<evidence type="ECO:0000256" key="2">
    <source>
        <dbReference type="ARBA" id="ARBA00023125"/>
    </source>
</evidence>
<proteinExistence type="predicted"/>
<sequence>MEISSVLDGLVARRVALRDVNLRVRTIDGRPPRVSSVADALQVVGDRWSLLVIRELLFGTHRFSEIQANTGAPAATLSERLRKLEKSGVIARRRYSGHPRRYEYILTPVGDDLSPVLAALDDWGARHVTRARRVEGP</sequence>
<evidence type="ECO:0000313" key="6">
    <source>
        <dbReference type="Proteomes" id="UP001597058"/>
    </source>
</evidence>
<evidence type="ECO:0000256" key="1">
    <source>
        <dbReference type="ARBA" id="ARBA00023015"/>
    </source>
</evidence>
<dbReference type="PANTHER" id="PTHR33204">
    <property type="entry name" value="TRANSCRIPTIONAL REGULATOR, MARR FAMILY"/>
    <property type="match status" value="1"/>
</dbReference>
<dbReference type="InterPro" id="IPR002577">
    <property type="entry name" value="HTH_HxlR"/>
</dbReference>
<dbReference type="PROSITE" id="PS51118">
    <property type="entry name" value="HTH_HXLR"/>
    <property type="match status" value="1"/>
</dbReference>
<keyword evidence="2" id="KW-0238">DNA-binding</keyword>
<dbReference type="InterPro" id="IPR036390">
    <property type="entry name" value="WH_DNA-bd_sf"/>
</dbReference>
<evidence type="ECO:0000256" key="3">
    <source>
        <dbReference type="ARBA" id="ARBA00023163"/>
    </source>
</evidence>
<dbReference type="InterPro" id="IPR011991">
    <property type="entry name" value="ArsR-like_HTH"/>
</dbReference>
<gene>
    <name evidence="5" type="ORF">ACFQ5X_30110</name>
</gene>
<reference evidence="6" key="1">
    <citation type="journal article" date="2019" name="Int. J. Syst. Evol. Microbiol.">
        <title>The Global Catalogue of Microorganisms (GCM) 10K type strain sequencing project: providing services to taxonomists for standard genome sequencing and annotation.</title>
        <authorList>
            <consortium name="The Broad Institute Genomics Platform"/>
            <consortium name="The Broad Institute Genome Sequencing Center for Infectious Disease"/>
            <person name="Wu L."/>
            <person name="Ma J."/>
        </authorList>
    </citation>
    <scope>NUCLEOTIDE SEQUENCE [LARGE SCALE GENOMIC DNA]</scope>
    <source>
        <strain evidence="6">CGMCC 4.7020</strain>
    </source>
</reference>
<feature type="domain" description="HTH hxlR-type" evidence="4">
    <location>
        <begin position="35"/>
        <end position="132"/>
    </location>
</feature>
<dbReference type="Proteomes" id="UP001597058">
    <property type="component" value="Unassembled WGS sequence"/>
</dbReference>
<dbReference type="RefSeq" id="WP_381242221.1">
    <property type="nucleotide sequence ID" value="NZ_JBHSKH010000110.1"/>
</dbReference>
<dbReference type="CDD" id="cd00090">
    <property type="entry name" value="HTH_ARSR"/>
    <property type="match status" value="1"/>
</dbReference>
<organism evidence="5 6">
    <name type="scientific">Streptomyces kaempferi</name>
    <dbReference type="NCBI Taxonomy" id="333725"/>
    <lineage>
        <taxon>Bacteria</taxon>
        <taxon>Bacillati</taxon>
        <taxon>Actinomycetota</taxon>
        <taxon>Actinomycetes</taxon>
        <taxon>Kitasatosporales</taxon>
        <taxon>Streptomycetaceae</taxon>
        <taxon>Streptomyces</taxon>
    </lineage>
</organism>
<dbReference type="InterPro" id="IPR036388">
    <property type="entry name" value="WH-like_DNA-bd_sf"/>
</dbReference>
<comment type="caution">
    <text evidence="5">The sequence shown here is derived from an EMBL/GenBank/DDBJ whole genome shotgun (WGS) entry which is preliminary data.</text>
</comment>